<name>A0A1I6KMT6_9EURY</name>
<dbReference type="AlphaFoldDB" id="A0A1I6KMT6"/>
<dbReference type="RefSeq" id="WP_089814590.1">
    <property type="nucleotide sequence ID" value="NZ_FOZK01000001.1"/>
</dbReference>
<feature type="transmembrane region" description="Helical" evidence="1">
    <location>
        <begin position="6"/>
        <end position="25"/>
    </location>
</feature>
<organism evidence="2 3">
    <name type="scientific">Halomicrobium zhouii</name>
    <dbReference type="NCBI Taxonomy" id="767519"/>
    <lineage>
        <taxon>Archaea</taxon>
        <taxon>Methanobacteriati</taxon>
        <taxon>Methanobacteriota</taxon>
        <taxon>Stenosarchaea group</taxon>
        <taxon>Halobacteria</taxon>
        <taxon>Halobacteriales</taxon>
        <taxon>Haloarculaceae</taxon>
        <taxon>Halomicrobium</taxon>
    </lineage>
</organism>
<dbReference type="EMBL" id="FOZK01000001">
    <property type="protein sequence ID" value="SFR92474.1"/>
    <property type="molecule type" value="Genomic_DNA"/>
</dbReference>
<protein>
    <submittedName>
        <fullName evidence="2">Uncharacterized protein</fullName>
    </submittedName>
</protein>
<evidence type="ECO:0000256" key="1">
    <source>
        <dbReference type="SAM" id="Phobius"/>
    </source>
</evidence>
<keyword evidence="1" id="KW-0812">Transmembrane</keyword>
<sequence length="106" mass="11130">MQIAVMGAISLFLVAAPVVAIYWLLEWAYDGRKTAVSFRAFRACYAVGGVTLVAATVAIPLSIRGALGTGPAVLAPLLHVVDWILLFGLGFLVVALVAYAVAARRS</sequence>
<feature type="transmembrane region" description="Helical" evidence="1">
    <location>
        <begin position="45"/>
        <end position="63"/>
    </location>
</feature>
<reference evidence="2 3" key="1">
    <citation type="submission" date="2016-10" db="EMBL/GenBank/DDBJ databases">
        <authorList>
            <person name="de Groot N.N."/>
        </authorList>
    </citation>
    <scope>NUCLEOTIDE SEQUENCE [LARGE SCALE GENOMIC DNA]</scope>
    <source>
        <strain evidence="2 3">CGMCC 1.10457</strain>
    </source>
</reference>
<evidence type="ECO:0000313" key="2">
    <source>
        <dbReference type="EMBL" id="SFR92474.1"/>
    </source>
</evidence>
<keyword evidence="1" id="KW-0472">Membrane</keyword>
<keyword evidence="3" id="KW-1185">Reference proteome</keyword>
<accession>A0A1I6KMT6</accession>
<gene>
    <name evidence="2" type="ORF">SAMN05216559_1079</name>
</gene>
<evidence type="ECO:0000313" key="3">
    <source>
        <dbReference type="Proteomes" id="UP000199062"/>
    </source>
</evidence>
<dbReference type="STRING" id="767519.SAMN05216559_1079"/>
<dbReference type="Proteomes" id="UP000199062">
    <property type="component" value="Unassembled WGS sequence"/>
</dbReference>
<proteinExistence type="predicted"/>
<keyword evidence="1" id="KW-1133">Transmembrane helix</keyword>
<feature type="transmembrane region" description="Helical" evidence="1">
    <location>
        <begin position="83"/>
        <end position="102"/>
    </location>
</feature>